<dbReference type="SUPFAM" id="SSF48452">
    <property type="entry name" value="TPR-like"/>
    <property type="match status" value="1"/>
</dbReference>
<dbReference type="PROSITE" id="PS50043">
    <property type="entry name" value="HTH_LUXR_2"/>
    <property type="match status" value="1"/>
</dbReference>
<feature type="region of interest" description="Disordered" evidence="1">
    <location>
        <begin position="767"/>
        <end position="796"/>
    </location>
</feature>
<evidence type="ECO:0000256" key="1">
    <source>
        <dbReference type="SAM" id="MobiDB-lite"/>
    </source>
</evidence>
<dbReference type="Gene3D" id="3.40.50.300">
    <property type="entry name" value="P-loop containing nucleotide triphosphate hydrolases"/>
    <property type="match status" value="1"/>
</dbReference>
<feature type="compositionally biased region" description="Low complexity" evidence="1">
    <location>
        <begin position="1000"/>
        <end position="1071"/>
    </location>
</feature>
<dbReference type="PRINTS" id="PR00364">
    <property type="entry name" value="DISEASERSIST"/>
</dbReference>
<name>A0AAU2A9D3_9ACTN</name>
<feature type="compositionally biased region" description="Basic and acidic residues" evidence="1">
    <location>
        <begin position="780"/>
        <end position="796"/>
    </location>
</feature>
<feature type="compositionally biased region" description="Gly residues" evidence="1">
    <location>
        <begin position="921"/>
        <end position="933"/>
    </location>
</feature>
<dbReference type="PRINTS" id="PR00038">
    <property type="entry name" value="HTHLUXR"/>
</dbReference>
<reference evidence="3" key="1">
    <citation type="submission" date="2022-10" db="EMBL/GenBank/DDBJ databases">
        <title>The complete genomes of actinobacterial strains from the NBC collection.</title>
        <authorList>
            <person name="Joergensen T.S."/>
            <person name="Alvarez Arevalo M."/>
            <person name="Sterndorff E.B."/>
            <person name="Faurdal D."/>
            <person name="Vuksanovic O."/>
            <person name="Mourched A.-S."/>
            <person name="Charusanti P."/>
            <person name="Shaw S."/>
            <person name="Blin K."/>
            <person name="Weber T."/>
        </authorList>
    </citation>
    <scope>NUCLEOTIDE SEQUENCE</scope>
    <source>
        <strain evidence="3">NBC_00093</strain>
    </source>
</reference>
<gene>
    <name evidence="3" type="ORF">OHA22_33805</name>
</gene>
<feature type="compositionally biased region" description="Low complexity" evidence="1">
    <location>
        <begin position="835"/>
        <end position="860"/>
    </location>
</feature>
<dbReference type="SMART" id="SM00421">
    <property type="entry name" value="HTH_LUXR"/>
    <property type="match status" value="1"/>
</dbReference>
<evidence type="ECO:0000259" key="2">
    <source>
        <dbReference type="PROSITE" id="PS50043"/>
    </source>
</evidence>
<dbReference type="InterPro" id="IPR000792">
    <property type="entry name" value="Tscrpt_reg_LuxR_C"/>
</dbReference>
<dbReference type="GO" id="GO:0006355">
    <property type="term" value="P:regulation of DNA-templated transcription"/>
    <property type="evidence" value="ECO:0007669"/>
    <property type="project" value="InterPro"/>
</dbReference>
<feature type="compositionally biased region" description="Polar residues" evidence="1">
    <location>
        <begin position="768"/>
        <end position="779"/>
    </location>
</feature>
<dbReference type="InterPro" id="IPR027417">
    <property type="entry name" value="P-loop_NTPase"/>
</dbReference>
<dbReference type="InterPro" id="IPR011990">
    <property type="entry name" value="TPR-like_helical_dom_sf"/>
</dbReference>
<dbReference type="InterPro" id="IPR016032">
    <property type="entry name" value="Sig_transdc_resp-reg_C-effctor"/>
</dbReference>
<evidence type="ECO:0000313" key="3">
    <source>
        <dbReference type="EMBL" id="WTT20154.1"/>
    </source>
</evidence>
<dbReference type="SUPFAM" id="SSF52540">
    <property type="entry name" value="P-loop containing nucleoside triphosphate hydrolases"/>
    <property type="match status" value="1"/>
</dbReference>
<feature type="region of interest" description="Disordered" evidence="1">
    <location>
        <begin position="823"/>
        <end position="1091"/>
    </location>
</feature>
<accession>A0AAU2A9D3</accession>
<sequence>MGRRHELTQARRLLAATRLLTLTGPGGVGKTRLAGRVAEGAVRGFPDGVWLVPLAAVQDGTLVPHAVADALGIRDEAGRAPLETVVEHLRTRRLLLVLDNCEHVAEACASVVAAVLSATEGVGVLATSRHRLGLPEERLLPVAPLATPAPGDDLPGTDFPALRLFADRAAAVAPGFEITDHNRAAVARLCHRLDGLPLAIELAAVRMHALGVEQLDERLGERLGDRYRLLTSGSPTAPPRHQTLRSAVDWSYDLCTPEEQLAWSHLSVFTGSFDLAGAEAVCESFAGRSGGRKECRSGAGADPTGAGYADGRSGPAGAGHTGGTTSPAGAGHTGGTPEPASTDHTSGTPGPAGTDHGTGRAARPDTARPHGGPPQAGTARADGRAPTRAGAEVGTTGAGVGTTGAGVGTTGAGVGAAGAGVGAAGAGVGAVGAGAGNARVAVLAAVAGLVEKSVLVREEGGDGSGSRYRMLALLREYGLERLEALGEAEDTRRRLCAHFVRVAEEHERRWFGPDQPGTLAGLRAEHDNLRAALDFCLTTPGEAPRGQRLVGSLWFYWIARGAWAELRHWWQRLALREGGRPSPELTRAHWAAALIPLVRSRTNAVLLAGTPHTPTLAPHEIPDVRPLAEILGEHTGNDTAPLLSFHVLSRVEMATTLTFHGRPELAVPLCLDALAVCEAHGEQWVRSYVLGALATARWALGEHDAAAESARRCLRLPYVTGEPHAVGGALEILAVATAAHGDAERAAVLRGAAHRIWYDLGHDPLAGQRQSAHLPTTEPQAHETPDNDRYGYDGDAHRRGYELSAEEALTYALGEADTEAAEFRRASAKNRRAAAEPGRATTGSRRGASGAGRTASGPRRTSVENERTSAGNGLSTPGAGSASPGAERTAAEPWRTSGGSERGASRARRATMEPGRAPAGNGLGTPGAGGTSPGTGHTTAEPWRASAENERDASRAGGETPGAGRAAAEPWRDTSGSERGAPGTRRASAGDGRTSAGNKRGTPGTGRTTPGTGSAAAGPGLTSAGNERGASGARRTAVGRGRAPAGSERGTSGTGRTAPGAGDAPAGLGLTRAGNGRARSEGGRPAPAARRVVRAAPPVRTAPPVPPDTGLTRREWEVAGLIALGMTNRQIAERLVISRRTAEGHVQRILGKLGFAGRSQVAAWFSGPPSR</sequence>
<dbReference type="SUPFAM" id="SSF46894">
    <property type="entry name" value="C-terminal effector domain of the bipartite response regulators"/>
    <property type="match status" value="1"/>
</dbReference>
<dbReference type="CDD" id="cd06170">
    <property type="entry name" value="LuxR_C_like"/>
    <property type="match status" value="1"/>
</dbReference>
<proteinExistence type="predicted"/>
<dbReference type="PANTHER" id="PTHR47691">
    <property type="entry name" value="REGULATOR-RELATED"/>
    <property type="match status" value="1"/>
</dbReference>
<dbReference type="InterPro" id="IPR036388">
    <property type="entry name" value="WH-like_DNA-bd_sf"/>
</dbReference>
<dbReference type="AlphaFoldDB" id="A0AAU2A9D3"/>
<feature type="domain" description="HTH luxR-type" evidence="2">
    <location>
        <begin position="1103"/>
        <end position="1169"/>
    </location>
</feature>
<dbReference type="PANTHER" id="PTHR47691:SF3">
    <property type="entry name" value="HTH-TYPE TRANSCRIPTIONAL REGULATOR RV0890C-RELATED"/>
    <property type="match status" value="1"/>
</dbReference>
<dbReference type="Gene3D" id="1.25.40.10">
    <property type="entry name" value="Tetratricopeptide repeat domain"/>
    <property type="match status" value="1"/>
</dbReference>
<dbReference type="Gene3D" id="1.10.10.10">
    <property type="entry name" value="Winged helix-like DNA-binding domain superfamily/Winged helix DNA-binding domain"/>
    <property type="match status" value="1"/>
</dbReference>
<dbReference type="GO" id="GO:0003677">
    <property type="term" value="F:DNA binding"/>
    <property type="evidence" value="ECO:0007669"/>
    <property type="project" value="InterPro"/>
</dbReference>
<dbReference type="Pfam" id="PF00196">
    <property type="entry name" value="GerE"/>
    <property type="match status" value="1"/>
</dbReference>
<dbReference type="EMBL" id="CP108222">
    <property type="protein sequence ID" value="WTT20154.1"/>
    <property type="molecule type" value="Genomic_DNA"/>
</dbReference>
<feature type="region of interest" description="Disordered" evidence="1">
    <location>
        <begin position="286"/>
        <end position="404"/>
    </location>
</feature>
<protein>
    <submittedName>
        <fullName evidence="3">LuxR C-terminal-related transcriptional regulator</fullName>
    </submittedName>
</protein>
<organism evidence="3">
    <name type="scientific">Streptomyces sp. NBC_00093</name>
    <dbReference type="NCBI Taxonomy" id="2975649"/>
    <lineage>
        <taxon>Bacteria</taxon>
        <taxon>Bacillati</taxon>
        <taxon>Actinomycetota</taxon>
        <taxon>Actinomycetes</taxon>
        <taxon>Kitasatosporales</taxon>
        <taxon>Streptomycetaceae</taxon>
        <taxon>Streptomyces</taxon>
    </lineage>
</organism>